<dbReference type="EMBL" id="MU839832">
    <property type="protein sequence ID" value="KAK1756528.1"/>
    <property type="molecule type" value="Genomic_DNA"/>
</dbReference>
<dbReference type="Pfam" id="PF26061">
    <property type="entry name" value="DUF8021"/>
    <property type="match status" value="2"/>
</dbReference>
<feature type="chain" id="PRO_5042604971" description="DUF8021 domain-containing protein" evidence="1">
    <location>
        <begin position="24"/>
        <end position="620"/>
    </location>
</feature>
<proteinExistence type="predicted"/>
<name>A0AAJ0BG65_9PEZI</name>
<protein>
    <recommendedName>
        <fullName evidence="2">DUF8021 domain-containing protein</fullName>
    </recommendedName>
</protein>
<evidence type="ECO:0000313" key="4">
    <source>
        <dbReference type="Proteomes" id="UP001239445"/>
    </source>
</evidence>
<sequence length="620" mass="67312">MGCQRRGVLATICILLLVTSAVAVDFNRTYLEGVVTTYLNALVAHDPGRLPTTADVRYSENTVVIPLGTGLWRLASAPGRYRHDFVEPEAGQVVTITTLTENNRPVIHVARLKVESDGRVSEIETHITRDAAGAARYEAMGSPEAAWFESVPRAQQNPRGNLLAAPNRYYGFMESHDPDDDFYSFDDDCTQLDDALPTTTQHNSTTALSPPGCASQFGTDFLGSVTRVRDRRFVVADEERQAVFAFAIVDHGGTVRRLPSVSGTSTPVSPYFDVPRTMHRAEAFRLRGNKLYRIETTLIEVPYGTRAPFEPDNDSTDKPDWAGIAPAALATHCDRTCVRDAVGAILQAMVKRDVSGLPLAPTARYTENGRPLEIGSDGLWLTLSEFDPKGVHFYAAHLNESSGGYWGVTREHDTPGVLSLRVLVSGGRITEIEAVSVRAEHKGPGDSTMTLFRPPLPVEYTGDDLGPLDPIFSQALDTVLGDDKLGLAVSSYLDGLHRHSADGVPMSPSCVRRDNGLSQTNSTCAEQLRGLGVAPNGLPRNTGDVRDRRILVADVSLGVAAVVAMVDYSPSVRGNISDTESVPGTYMVSQLFKLNGNGTIVRVESFIKWMPFGYTSAWSG</sequence>
<gene>
    <name evidence="3" type="ORF">QBC47DRAFT_299058</name>
</gene>
<feature type="domain" description="DUF8021" evidence="2">
    <location>
        <begin position="155"/>
        <end position="297"/>
    </location>
</feature>
<dbReference type="AlphaFoldDB" id="A0AAJ0BG65"/>
<dbReference type="InterPro" id="IPR058334">
    <property type="entry name" value="DUF8021"/>
</dbReference>
<comment type="caution">
    <text evidence="3">The sequence shown here is derived from an EMBL/GenBank/DDBJ whole genome shotgun (WGS) entry which is preliminary data.</text>
</comment>
<evidence type="ECO:0000259" key="2">
    <source>
        <dbReference type="Pfam" id="PF26061"/>
    </source>
</evidence>
<organism evidence="3 4">
    <name type="scientific">Echria macrotheca</name>
    <dbReference type="NCBI Taxonomy" id="438768"/>
    <lineage>
        <taxon>Eukaryota</taxon>
        <taxon>Fungi</taxon>
        <taxon>Dikarya</taxon>
        <taxon>Ascomycota</taxon>
        <taxon>Pezizomycotina</taxon>
        <taxon>Sordariomycetes</taxon>
        <taxon>Sordariomycetidae</taxon>
        <taxon>Sordariales</taxon>
        <taxon>Schizotheciaceae</taxon>
        <taxon>Echria</taxon>
    </lineage>
</organism>
<feature type="signal peptide" evidence="1">
    <location>
        <begin position="1"/>
        <end position="23"/>
    </location>
</feature>
<keyword evidence="1" id="KW-0732">Signal</keyword>
<evidence type="ECO:0000313" key="3">
    <source>
        <dbReference type="EMBL" id="KAK1756528.1"/>
    </source>
</evidence>
<evidence type="ECO:0000256" key="1">
    <source>
        <dbReference type="SAM" id="SignalP"/>
    </source>
</evidence>
<accession>A0AAJ0BG65</accession>
<dbReference type="Proteomes" id="UP001239445">
    <property type="component" value="Unassembled WGS sequence"/>
</dbReference>
<feature type="domain" description="DUF8021" evidence="2">
    <location>
        <begin position="488"/>
        <end position="606"/>
    </location>
</feature>
<keyword evidence="4" id="KW-1185">Reference proteome</keyword>
<reference evidence="3" key="1">
    <citation type="submission" date="2023-06" db="EMBL/GenBank/DDBJ databases">
        <title>Genome-scale phylogeny and comparative genomics of the fungal order Sordariales.</title>
        <authorList>
            <consortium name="Lawrence Berkeley National Laboratory"/>
            <person name="Hensen N."/>
            <person name="Bonometti L."/>
            <person name="Westerberg I."/>
            <person name="Brannstrom I.O."/>
            <person name="Guillou S."/>
            <person name="Cros-Aarteil S."/>
            <person name="Calhoun S."/>
            <person name="Haridas S."/>
            <person name="Kuo A."/>
            <person name="Mondo S."/>
            <person name="Pangilinan J."/>
            <person name="Riley R."/>
            <person name="Labutti K."/>
            <person name="Andreopoulos B."/>
            <person name="Lipzen A."/>
            <person name="Chen C."/>
            <person name="Yanf M."/>
            <person name="Daum C."/>
            <person name="Ng V."/>
            <person name="Clum A."/>
            <person name="Steindorff A."/>
            <person name="Ohm R."/>
            <person name="Martin F."/>
            <person name="Silar P."/>
            <person name="Natvig D."/>
            <person name="Lalanne C."/>
            <person name="Gautier V."/>
            <person name="Ament-Velasquez S.L."/>
            <person name="Kruys A."/>
            <person name="Hutchinson M.I."/>
            <person name="Powell A.J."/>
            <person name="Barry K."/>
            <person name="Miller A.N."/>
            <person name="Grigoriev I.V."/>
            <person name="Debuchy R."/>
            <person name="Gladieux P."/>
            <person name="Thoren M.H."/>
            <person name="Johannesson H."/>
        </authorList>
    </citation>
    <scope>NUCLEOTIDE SEQUENCE</scope>
    <source>
        <strain evidence="3">PSN4</strain>
    </source>
</reference>